<feature type="region of interest" description="Disordered" evidence="1">
    <location>
        <begin position="463"/>
        <end position="489"/>
    </location>
</feature>
<feature type="region of interest" description="Disordered" evidence="1">
    <location>
        <begin position="388"/>
        <end position="416"/>
    </location>
</feature>
<reference evidence="2 3" key="1">
    <citation type="journal article" date="2012" name="Science">
        <title>The Paleozoic origin of enzymatic lignin decomposition reconstructed from 31 fungal genomes.</title>
        <authorList>
            <person name="Floudas D."/>
            <person name="Binder M."/>
            <person name="Riley R."/>
            <person name="Barry K."/>
            <person name="Blanchette R.A."/>
            <person name="Henrissat B."/>
            <person name="Martinez A.T."/>
            <person name="Otillar R."/>
            <person name="Spatafora J.W."/>
            <person name="Yadav J.S."/>
            <person name="Aerts A."/>
            <person name="Benoit I."/>
            <person name="Boyd A."/>
            <person name="Carlson A."/>
            <person name="Copeland A."/>
            <person name="Coutinho P.M."/>
            <person name="de Vries R.P."/>
            <person name="Ferreira P."/>
            <person name="Findley K."/>
            <person name="Foster B."/>
            <person name="Gaskell J."/>
            <person name="Glotzer D."/>
            <person name="Gorecki P."/>
            <person name="Heitman J."/>
            <person name="Hesse C."/>
            <person name="Hori C."/>
            <person name="Igarashi K."/>
            <person name="Jurgens J.A."/>
            <person name="Kallen N."/>
            <person name="Kersten P."/>
            <person name="Kohler A."/>
            <person name="Kuees U."/>
            <person name="Kumar T.K.A."/>
            <person name="Kuo A."/>
            <person name="LaButti K."/>
            <person name="Larrondo L.F."/>
            <person name="Lindquist E."/>
            <person name="Ling A."/>
            <person name="Lombard V."/>
            <person name="Lucas S."/>
            <person name="Lundell T."/>
            <person name="Martin R."/>
            <person name="McLaughlin D.J."/>
            <person name="Morgenstern I."/>
            <person name="Morin E."/>
            <person name="Murat C."/>
            <person name="Nagy L.G."/>
            <person name="Nolan M."/>
            <person name="Ohm R.A."/>
            <person name="Patyshakuliyeva A."/>
            <person name="Rokas A."/>
            <person name="Ruiz-Duenas F.J."/>
            <person name="Sabat G."/>
            <person name="Salamov A."/>
            <person name="Samejima M."/>
            <person name="Schmutz J."/>
            <person name="Slot J.C."/>
            <person name="St John F."/>
            <person name="Stenlid J."/>
            <person name="Sun H."/>
            <person name="Sun S."/>
            <person name="Syed K."/>
            <person name="Tsang A."/>
            <person name="Wiebenga A."/>
            <person name="Young D."/>
            <person name="Pisabarro A."/>
            <person name="Eastwood D.C."/>
            <person name="Martin F."/>
            <person name="Cullen D."/>
            <person name="Grigoriev I.V."/>
            <person name="Hibbett D.S."/>
        </authorList>
    </citation>
    <scope>NUCLEOTIDE SEQUENCE [LARGE SCALE GENOMIC DNA]</scope>
    <source>
        <strain evidence="2 3">MD-104</strain>
    </source>
</reference>
<organism evidence="2 3">
    <name type="scientific">Wolfiporia cocos (strain MD-104)</name>
    <name type="common">Brown rot fungus</name>
    <dbReference type="NCBI Taxonomy" id="742152"/>
    <lineage>
        <taxon>Eukaryota</taxon>
        <taxon>Fungi</taxon>
        <taxon>Dikarya</taxon>
        <taxon>Basidiomycota</taxon>
        <taxon>Agaricomycotina</taxon>
        <taxon>Agaricomycetes</taxon>
        <taxon>Polyporales</taxon>
        <taxon>Phaeolaceae</taxon>
        <taxon>Wolfiporia</taxon>
    </lineage>
</organism>
<dbReference type="OrthoDB" id="2804693at2759"/>
<feature type="region of interest" description="Disordered" evidence="1">
    <location>
        <begin position="251"/>
        <end position="280"/>
    </location>
</feature>
<proteinExistence type="predicted"/>
<dbReference type="AlphaFoldDB" id="A0A2H3JCB4"/>
<sequence length="689" mass="74711">MRARRMSAPVPPSGADLSGDSPVSVQHTISSRVDVEPAQPVGVRAGISPGRGRPVKLPVLGRLRQFGGRIIGLLSGRRGSMKATQPDSRSGEGDFEVKRTTAVTNIEYESKYPIPAPQTPLRKARASHRSLPLPKALSMSPTASPKTPRAPRRDSFLPIESEQASRLMPRPFHARARSGVPSSGDKQREQRGIGADDEGTRAHVVRARTLTAPPAHFQAASHPINGQPERKARRFSLSSALSRSKLDTLKTTVFPHPPLPDIPPSYKAGHGAHEDDDNESWYQPVRPVSMISGIGLDASQSEVNLGPSHQIEHRGNKRNSVRKSGRPTGVLPGGGYHARGTPSGQPLSCPPGAQLDTNKLDDQKKRRREARATSMLVGKEEVARNGLIAQDGPQSRPSQQYSVVERATVPRKSDDTSIIKSDEQENVAAVDNNNKLGRFSFSSTLSRRAMRAKSMIVSVGRRSNDLDYASPSDPTTPPRPEPRRARGSTFSTVIDAGVRFDMLMPAFGPNGPSSPQTIRPEQISSETRQMDVITTTQDHESSSSPDSANFSETEEIHVAESESELDSMSFARTATLQDSLGSIFTREFDMYPSRPASVVGEDSVENVPVNFSQETERGPGALAEPFEGGAPLTKRVQLSPDVSASMGSTRSSIGSDEDLREREEMEEERGFLRALGLEFENVEQGATSS</sequence>
<feature type="region of interest" description="Disordered" evidence="1">
    <location>
        <begin position="306"/>
        <end position="374"/>
    </location>
</feature>
<gene>
    <name evidence="2" type="ORF">WOLCODRAFT_135211</name>
</gene>
<feature type="compositionally biased region" description="Polar residues" evidence="1">
    <location>
        <begin position="534"/>
        <end position="551"/>
    </location>
</feature>
<evidence type="ECO:0000313" key="3">
    <source>
        <dbReference type="Proteomes" id="UP000218811"/>
    </source>
</evidence>
<feature type="compositionally biased region" description="Basic and acidic residues" evidence="1">
    <location>
        <begin position="89"/>
        <end position="99"/>
    </location>
</feature>
<protein>
    <submittedName>
        <fullName evidence="2">Uncharacterized protein</fullName>
    </submittedName>
</protein>
<name>A0A2H3JCB4_WOLCO</name>
<evidence type="ECO:0000313" key="2">
    <source>
        <dbReference type="EMBL" id="PCH33597.1"/>
    </source>
</evidence>
<accession>A0A2H3JCB4</accession>
<feature type="region of interest" description="Disordered" evidence="1">
    <location>
        <begin position="77"/>
        <end position="239"/>
    </location>
</feature>
<feature type="compositionally biased region" description="Polar residues" evidence="1">
    <location>
        <begin position="21"/>
        <end position="31"/>
    </location>
</feature>
<feature type="compositionally biased region" description="Polar residues" evidence="1">
    <location>
        <begin position="640"/>
        <end position="654"/>
    </location>
</feature>
<dbReference type="EMBL" id="KB467831">
    <property type="protein sequence ID" value="PCH33597.1"/>
    <property type="molecule type" value="Genomic_DNA"/>
</dbReference>
<dbReference type="Proteomes" id="UP000218811">
    <property type="component" value="Unassembled WGS sequence"/>
</dbReference>
<feature type="compositionally biased region" description="Basic residues" evidence="1">
    <location>
        <begin position="315"/>
        <end position="325"/>
    </location>
</feature>
<evidence type="ECO:0000256" key="1">
    <source>
        <dbReference type="SAM" id="MobiDB-lite"/>
    </source>
</evidence>
<feature type="region of interest" description="Disordered" evidence="1">
    <location>
        <begin position="534"/>
        <end position="564"/>
    </location>
</feature>
<feature type="compositionally biased region" description="Basic and acidic residues" evidence="1">
    <location>
        <begin position="657"/>
        <end position="667"/>
    </location>
</feature>
<feature type="region of interest" description="Disordered" evidence="1">
    <location>
        <begin position="1"/>
        <end position="55"/>
    </location>
</feature>
<feature type="region of interest" description="Disordered" evidence="1">
    <location>
        <begin position="640"/>
        <end position="667"/>
    </location>
</feature>
<keyword evidence="3" id="KW-1185">Reference proteome</keyword>
<feature type="compositionally biased region" description="Polar residues" evidence="1">
    <location>
        <begin position="392"/>
        <end position="402"/>
    </location>
</feature>